<keyword evidence="3" id="KW-1185">Reference proteome</keyword>
<dbReference type="Proteomes" id="UP000028542">
    <property type="component" value="Unassembled WGS sequence"/>
</dbReference>
<accession>A0A084JCC4</accession>
<protein>
    <submittedName>
        <fullName evidence="2">Adenylate cyclase</fullName>
    </submittedName>
</protein>
<reference evidence="2 3" key="1">
    <citation type="submission" date="2014-07" db="EMBL/GenBank/DDBJ databases">
        <title>Draft genome of Clostridium sulfidigenes 113A isolated from sediments associated with methane hydrate from Krishna Godavari basin.</title>
        <authorList>
            <person name="Honkalas V.S."/>
            <person name="Dabir A.P."/>
            <person name="Arora P."/>
            <person name="Dhakephalkar P.K."/>
        </authorList>
    </citation>
    <scope>NUCLEOTIDE SEQUENCE [LARGE SCALE GENOMIC DNA]</scope>
    <source>
        <strain evidence="2 3">113A</strain>
    </source>
</reference>
<evidence type="ECO:0000313" key="2">
    <source>
        <dbReference type="EMBL" id="KEZ86608.1"/>
    </source>
</evidence>
<dbReference type="PANTHER" id="PTHR21028">
    <property type="entry name" value="SI:CH211-156B7.4"/>
    <property type="match status" value="1"/>
</dbReference>
<dbReference type="STRING" id="318464.IO99_09000"/>
<dbReference type="SMART" id="SM01118">
    <property type="entry name" value="CYTH"/>
    <property type="match status" value="1"/>
</dbReference>
<dbReference type="AlphaFoldDB" id="A0A084JCC4"/>
<dbReference type="SUPFAM" id="SSF55154">
    <property type="entry name" value="CYTH-like phosphatases"/>
    <property type="match status" value="1"/>
</dbReference>
<dbReference type="PANTHER" id="PTHR21028:SF2">
    <property type="entry name" value="CYTH DOMAIN-CONTAINING PROTEIN"/>
    <property type="match status" value="1"/>
</dbReference>
<gene>
    <name evidence="2" type="ORF">IO99_09000</name>
</gene>
<dbReference type="PROSITE" id="PS51707">
    <property type="entry name" value="CYTH"/>
    <property type="match status" value="1"/>
</dbReference>
<organism evidence="2 3">
    <name type="scientific">Clostridium sulfidigenes</name>
    <dbReference type="NCBI Taxonomy" id="318464"/>
    <lineage>
        <taxon>Bacteria</taxon>
        <taxon>Bacillati</taxon>
        <taxon>Bacillota</taxon>
        <taxon>Clostridia</taxon>
        <taxon>Eubacteriales</taxon>
        <taxon>Clostridiaceae</taxon>
        <taxon>Clostridium</taxon>
    </lineage>
</organism>
<name>A0A084JCC4_9CLOT</name>
<evidence type="ECO:0000259" key="1">
    <source>
        <dbReference type="PROSITE" id="PS51707"/>
    </source>
</evidence>
<comment type="caution">
    <text evidence="2">The sequence shown here is derived from an EMBL/GenBank/DDBJ whole genome shotgun (WGS) entry which is preliminary data.</text>
</comment>
<feature type="domain" description="CYTH" evidence="1">
    <location>
        <begin position="1"/>
        <end position="175"/>
    </location>
</feature>
<dbReference type="InterPro" id="IPR008173">
    <property type="entry name" value="Adenylyl_cyclase_CyaB"/>
</dbReference>
<dbReference type="InterPro" id="IPR033469">
    <property type="entry name" value="CYTH-like_dom_sf"/>
</dbReference>
<dbReference type="RefSeq" id="WP_035132448.1">
    <property type="nucleotide sequence ID" value="NZ_JBQHQR010000005.1"/>
</dbReference>
<dbReference type="Gene3D" id="2.40.320.10">
    <property type="entry name" value="Hypothetical Protein Pfu-838710-001"/>
    <property type="match status" value="1"/>
</dbReference>
<evidence type="ECO:0000313" key="3">
    <source>
        <dbReference type="Proteomes" id="UP000028542"/>
    </source>
</evidence>
<dbReference type="CDD" id="cd07890">
    <property type="entry name" value="CYTH-like_AC_IV-like"/>
    <property type="match status" value="1"/>
</dbReference>
<dbReference type="eggNOG" id="COG1437">
    <property type="taxonomic scope" value="Bacteria"/>
</dbReference>
<dbReference type="InterPro" id="IPR023577">
    <property type="entry name" value="CYTH_domain"/>
</dbReference>
<dbReference type="Pfam" id="PF01928">
    <property type="entry name" value="CYTH"/>
    <property type="match status" value="1"/>
</dbReference>
<dbReference type="EMBL" id="JPMD01000020">
    <property type="protein sequence ID" value="KEZ86608.1"/>
    <property type="molecule type" value="Genomic_DNA"/>
</dbReference>
<proteinExistence type="predicted"/>
<sequence>MEEMETRILKIDVDEIKSKLNSLGCEKVKDENQVNNLYDFPDRRLLSKKGYARIRIVEDNLNNIIINYMTTKKLLSQEKYKVMEENEIVIDNSTIGSQIFTSLGLELVESIKKHRESYKYKNSLIEIDINDKSFCPFPYLEIESTDEEEIKEIVALLGYTMEDTTSKTIFEILNGEGSVKGV</sequence>